<evidence type="ECO:0000313" key="2">
    <source>
        <dbReference type="Proteomes" id="UP000189796"/>
    </source>
</evidence>
<proteinExistence type="predicted"/>
<name>A0A1M5QUS1_9BRAD</name>
<dbReference type="AlphaFoldDB" id="A0A1M5QUS1"/>
<reference evidence="1 2" key="1">
    <citation type="submission" date="2016-11" db="EMBL/GenBank/DDBJ databases">
        <authorList>
            <person name="Jaros S."/>
            <person name="Januszkiewicz K."/>
            <person name="Wedrychowicz H."/>
        </authorList>
    </citation>
    <scope>NUCLEOTIDE SEQUENCE [LARGE SCALE GENOMIC DNA]</scope>
    <source>
        <strain evidence="1 2">GAS138</strain>
    </source>
</reference>
<protein>
    <submittedName>
        <fullName evidence="1">Uncharacterized protein</fullName>
    </submittedName>
</protein>
<dbReference type="Proteomes" id="UP000189796">
    <property type="component" value="Chromosome I"/>
</dbReference>
<gene>
    <name evidence="1" type="ORF">SAMN05443248_3948</name>
</gene>
<dbReference type="EMBL" id="LT670817">
    <property type="protein sequence ID" value="SHH17293.1"/>
    <property type="molecule type" value="Genomic_DNA"/>
</dbReference>
<accession>A0A1M5QUS1</accession>
<evidence type="ECO:0000313" key="1">
    <source>
        <dbReference type="EMBL" id="SHH17293.1"/>
    </source>
</evidence>
<sequence length="224" mass="25764">MAEAATRYWRLRIDFQSAVSWAQRMGTPEGRFHPSDPNECDRMSMVQKYRAALAKQLLTPAWDAASVKWKQTKLASEREGYYLLDVKPERIERAIADDLAFLAAHPVRQSHRNNSEAIARRREFKEAMRQRIREIAASRDLSDEEIKPVLRLKHEEVGRFTEKHGVNLAWLLEGKGRIFKKDPIRLGPTMTGDEFAAVVATLPMADQQATSAMMREMLLQERGQ</sequence>
<organism evidence="1 2">
    <name type="scientific">Bradyrhizobium erythrophlei</name>
    <dbReference type="NCBI Taxonomy" id="1437360"/>
    <lineage>
        <taxon>Bacteria</taxon>
        <taxon>Pseudomonadati</taxon>
        <taxon>Pseudomonadota</taxon>
        <taxon>Alphaproteobacteria</taxon>
        <taxon>Hyphomicrobiales</taxon>
        <taxon>Nitrobacteraceae</taxon>
        <taxon>Bradyrhizobium</taxon>
    </lineage>
</organism>